<evidence type="ECO:0000313" key="2">
    <source>
        <dbReference type="Proteomes" id="UP000030700"/>
    </source>
</evidence>
<dbReference type="HOGENOM" id="CLU_2140930_0_0_0"/>
<accession>A0A081BPZ5</accession>
<evidence type="ECO:0000313" key="1">
    <source>
        <dbReference type="EMBL" id="GAK52461.1"/>
    </source>
</evidence>
<dbReference type="AlphaFoldDB" id="A0A081BPZ5"/>
<dbReference type="Proteomes" id="UP000030700">
    <property type="component" value="Unassembled WGS sequence"/>
</dbReference>
<proteinExistence type="predicted"/>
<protein>
    <submittedName>
        <fullName evidence="1">Uncharacterized protein</fullName>
    </submittedName>
</protein>
<organism evidence="1">
    <name type="scientific">Candidatus Moduliflexus flocculans</name>
    <dbReference type="NCBI Taxonomy" id="1499966"/>
    <lineage>
        <taxon>Bacteria</taxon>
        <taxon>Candidatus Moduliflexota</taxon>
        <taxon>Candidatus Moduliflexia</taxon>
        <taxon>Candidatus Moduliflexales</taxon>
        <taxon>Candidatus Moduliflexaceae</taxon>
    </lineage>
</organism>
<keyword evidence="2" id="KW-1185">Reference proteome</keyword>
<reference evidence="1" key="1">
    <citation type="journal article" date="2015" name="PeerJ">
        <title>First genomic representation of candidate bacterial phylum KSB3 points to enhanced environmental sensing as a trigger of wastewater bulking.</title>
        <authorList>
            <person name="Sekiguchi Y."/>
            <person name="Ohashi A."/>
            <person name="Parks D.H."/>
            <person name="Yamauchi T."/>
            <person name="Tyson G.W."/>
            <person name="Hugenholtz P."/>
        </authorList>
    </citation>
    <scope>NUCLEOTIDE SEQUENCE [LARGE SCALE GENOMIC DNA]</scope>
</reference>
<sequence length="112" mass="12476">MRKQSSLSIQPDHTSVADFCRLVEQYSQQTASPHTLADLCEAQAEALRITKQDASVDTVDLLLNTMLNSLWNLAEAQQQRRWTVRVKTAVARLLTSPKARPMTAAQRIAQAA</sequence>
<dbReference type="EMBL" id="DF820458">
    <property type="protein sequence ID" value="GAK52461.1"/>
    <property type="molecule type" value="Genomic_DNA"/>
</dbReference>
<name>A0A081BPZ5_9BACT</name>
<gene>
    <name evidence="1" type="ORF">U14_03712</name>
</gene>